<dbReference type="PANTHER" id="PTHR35402">
    <property type="entry name" value="INTEGRAL MEMBRANE PROTEIN-RELATED"/>
    <property type="match status" value="1"/>
</dbReference>
<evidence type="ECO:0000259" key="7">
    <source>
        <dbReference type="Pfam" id="PF00482"/>
    </source>
</evidence>
<dbReference type="Pfam" id="PF00482">
    <property type="entry name" value="T2SSF"/>
    <property type="match status" value="1"/>
</dbReference>
<dbReference type="AlphaFoldDB" id="A0A328PAQ8"/>
<dbReference type="RefSeq" id="WP_112093608.1">
    <property type="nucleotide sequence ID" value="NZ_QLOE01000003.1"/>
</dbReference>
<keyword evidence="9" id="KW-1185">Reference proteome</keyword>
<dbReference type="InterPro" id="IPR056569">
    <property type="entry name" value="ArlJ-like"/>
</dbReference>
<feature type="transmembrane region" description="Helical" evidence="6">
    <location>
        <begin position="289"/>
        <end position="312"/>
    </location>
</feature>
<keyword evidence="3 6" id="KW-0812">Transmembrane</keyword>
<keyword evidence="5 6" id="KW-0472">Membrane</keyword>
<reference evidence="8 9" key="1">
    <citation type="submission" date="2018-06" db="EMBL/GenBank/DDBJ databases">
        <title>Draft genome sequence of hyperthermophilic methanogen Methanothermobacter tenebrarum sp. MCM-B 1447.</title>
        <authorList>
            <person name="Pore S.D."/>
            <person name="Dagar S."/>
            <person name="Dhakephalkar P.K."/>
        </authorList>
    </citation>
    <scope>NUCLEOTIDE SEQUENCE [LARGE SCALE GENOMIC DNA]</scope>
    <source>
        <strain evidence="8 9">MCM B 1447</strain>
    </source>
</reference>
<dbReference type="EMBL" id="QLOE01000003">
    <property type="protein sequence ID" value="RAO79319.1"/>
    <property type="molecule type" value="Genomic_DNA"/>
</dbReference>
<sequence>MALLPEYLSPIIEAVEKVIPKRFLVKIQENLVRTGIYVKAAEIVTLILFASIFFGLIGIIVAMILGIDLLIPFLAGVSLPPIIFASYIFIMMERRIDAIEQGTPDFLRQIASLLRAGVGLETALEDISKQGKGPLYDELKRAVIEIKIGRTFEDALLSMGRRLKSDTLDRTFRMIIEGKRAGGSLADVIEAVAEDTRAVLALKRERKANVMMSVMFLVVAAIIAAPFALGMIMVYSAFIESLGKTNPILGIAKIAAGGYIVIHSIIAGLLIGIIMFGSARKGIKYAIPLAVLAFGIFYIIDKFGFVLVGSMAP</sequence>
<evidence type="ECO:0000256" key="6">
    <source>
        <dbReference type="SAM" id="Phobius"/>
    </source>
</evidence>
<protein>
    <submittedName>
        <fullName evidence="8">Type II secretion system protein F</fullName>
    </submittedName>
</protein>
<accession>A0A328PAQ8</accession>
<feature type="transmembrane region" description="Helical" evidence="6">
    <location>
        <begin position="43"/>
        <end position="65"/>
    </location>
</feature>
<dbReference type="Proteomes" id="UP000249782">
    <property type="component" value="Unassembled WGS sequence"/>
</dbReference>
<name>A0A328PAQ8_9EURY</name>
<feature type="domain" description="Type II secretion system protein GspF" evidence="7">
    <location>
        <begin position="106"/>
        <end position="232"/>
    </location>
</feature>
<comment type="caution">
    <text evidence="8">The sequence shown here is derived from an EMBL/GenBank/DDBJ whole genome shotgun (WGS) entry which is preliminary data.</text>
</comment>
<evidence type="ECO:0000256" key="2">
    <source>
        <dbReference type="ARBA" id="ARBA00022475"/>
    </source>
</evidence>
<dbReference type="InterPro" id="IPR018076">
    <property type="entry name" value="T2SS_GspF_dom"/>
</dbReference>
<proteinExistence type="predicted"/>
<dbReference type="PANTHER" id="PTHR35402:SF1">
    <property type="entry name" value="TYPE II SECRETION SYSTEM PROTEIN GSPF DOMAIN-CONTAINING PROTEIN"/>
    <property type="match status" value="1"/>
</dbReference>
<feature type="transmembrane region" description="Helical" evidence="6">
    <location>
        <begin position="214"/>
        <end position="238"/>
    </location>
</feature>
<feature type="transmembrane region" description="Helical" evidence="6">
    <location>
        <begin position="71"/>
        <end position="90"/>
    </location>
</feature>
<feature type="transmembrane region" description="Helical" evidence="6">
    <location>
        <begin position="258"/>
        <end position="277"/>
    </location>
</feature>
<gene>
    <name evidence="8" type="ORF">DPC56_03125</name>
</gene>
<dbReference type="GO" id="GO:0005886">
    <property type="term" value="C:plasma membrane"/>
    <property type="evidence" value="ECO:0007669"/>
    <property type="project" value="UniProtKB-SubCell"/>
</dbReference>
<evidence type="ECO:0000256" key="3">
    <source>
        <dbReference type="ARBA" id="ARBA00022692"/>
    </source>
</evidence>
<dbReference type="OrthoDB" id="77962at2157"/>
<keyword evidence="4 6" id="KW-1133">Transmembrane helix</keyword>
<organism evidence="8 9">
    <name type="scientific">Methanothermobacter tenebrarum</name>
    <dbReference type="NCBI Taxonomy" id="680118"/>
    <lineage>
        <taxon>Archaea</taxon>
        <taxon>Methanobacteriati</taxon>
        <taxon>Methanobacteriota</taxon>
        <taxon>Methanomada group</taxon>
        <taxon>Methanobacteria</taxon>
        <taxon>Methanobacteriales</taxon>
        <taxon>Methanobacteriaceae</taxon>
        <taxon>Methanothermobacter</taxon>
    </lineage>
</organism>
<comment type="subcellular location">
    <subcellularLocation>
        <location evidence="1">Cell membrane</location>
        <topology evidence="1">Multi-pass membrane protein</topology>
    </subcellularLocation>
</comment>
<evidence type="ECO:0000313" key="8">
    <source>
        <dbReference type="EMBL" id="RAO79319.1"/>
    </source>
</evidence>
<evidence type="ECO:0000256" key="5">
    <source>
        <dbReference type="ARBA" id="ARBA00023136"/>
    </source>
</evidence>
<dbReference type="InterPro" id="IPR042094">
    <property type="entry name" value="T2SS_GspF_sf"/>
</dbReference>
<dbReference type="Gene3D" id="1.20.81.30">
    <property type="entry name" value="Type II secretion system (T2SS), domain F"/>
    <property type="match status" value="1"/>
</dbReference>
<keyword evidence="2" id="KW-1003">Cell membrane</keyword>
<evidence type="ECO:0000256" key="4">
    <source>
        <dbReference type="ARBA" id="ARBA00022989"/>
    </source>
</evidence>
<evidence type="ECO:0000313" key="9">
    <source>
        <dbReference type="Proteomes" id="UP000249782"/>
    </source>
</evidence>
<evidence type="ECO:0000256" key="1">
    <source>
        <dbReference type="ARBA" id="ARBA00004651"/>
    </source>
</evidence>